<sequence>MNLLTTSGMSVTFGGLRAVNNVDITVEKGKLVGLIGPNGAGKTTFIDGITGFVPTTGRIDFKGTEINSMPVHERARLGLGRTWQSLELFDDLTIEENIQVAAERQTAKSFLADLVRPGRKRDHSGVDFAFEVLGIGDLAKKYPNEISQGQRKLVSAARALAARPELVCMDEPAAGLDTGESQELGQRLRSIIDAGLTIFLVDHDMGLVLEVCDYIYVIEFGVKIAEGTPAQIKNDPKVIEAYLGSSATEGGH</sequence>
<dbReference type="GO" id="GO:0005886">
    <property type="term" value="C:plasma membrane"/>
    <property type="evidence" value="ECO:0007669"/>
    <property type="project" value="TreeGrafter"/>
</dbReference>
<protein>
    <submittedName>
        <fullName evidence="6">Unannotated protein</fullName>
    </submittedName>
</protein>
<keyword evidence="1" id="KW-0813">Transport</keyword>
<name>A0A6J7G2W1_9ZZZZ</name>
<reference evidence="6" key="1">
    <citation type="submission" date="2020-05" db="EMBL/GenBank/DDBJ databases">
        <authorList>
            <person name="Chiriac C."/>
            <person name="Salcher M."/>
            <person name="Ghai R."/>
            <person name="Kavagutti S V."/>
        </authorList>
    </citation>
    <scope>NUCLEOTIDE SEQUENCE</scope>
</reference>
<dbReference type="Gene3D" id="3.40.50.300">
    <property type="entry name" value="P-loop containing nucleotide triphosphate hydrolases"/>
    <property type="match status" value="1"/>
</dbReference>
<dbReference type="PANTHER" id="PTHR45772">
    <property type="entry name" value="CONSERVED COMPONENT OF ABC TRANSPORTER FOR NATURAL AMINO ACIDS-RELATED"/>
    <property type="match status" value="1"/>
</dbReference>
<dbReference type="EMBL" id="CAFAAL010000073">
    <property type="protein sequence ID" value="CAB4805793.1"/>
    <property type="molecule type" value="Genomic_DNA"/>
</dbReference>
<dbReference type="InterPro" id="IPR003593">
    <property type="entry name" value="AAA+_ATPase"/>
</dbReference>
<dbReference type="InterPro" id="IPR032823">
    <property type="entry name" value="BCA_ABC_TP_C"/>
</dbReference>
<dbReference type="EMBL" id="CAFBMF010000052">
    <property type="protein sequence ID" value="CAB4900954.1"/>
    <property type="molecule type" value="Genomic_DNA"/>
</dbReference>
<accession>A0A6J7G2W1</accession>
<evidence type="ECO:0000259" key="4">
    <source>
        <dbReference type="PROSITE" id="PS50893"/>
    </source>
</evidence>
<dbReference type="GO" id="GO:0016887">
    <property type="term" value="F:ATP hydrolysis activity"/>
    <property type="evidence" value="ECO:0007669"/>
    <property type="project" value="InterPro"/>
</dbReference>
<keyword evidence="2" id="KW-0547">Nucleotide-binding</keyword>
<gene>
    <name evidence="5" type="ORF">UFOPK3004_00927</name>
    <name evidence="6" type="ORF">UFOPK3494_00932</name>
</gene>
<dbReference type="InterPro" id="IPR051120">
    <property type="entry name" value="ABC_AA/LPS_Transport"/>
</dbReference>
<feature type="domain" description="ABC transporter" evidence="4">
    <location>
        <begin position="4"/>
        <end position="245"/>
    </location>
</feature>
<dbReference type="InterPro" id="IPR003439">
    <property type="entry name" value="ABC_transporter-like_ATP-bd"/>
</dbReference>
<dbReference type="PROSITE" id="PS50893">
    <property type="entry name" value="ABC_TRANSPORTER_2"/>
    <property type="match status" value="1"/>
</dbReference>
<keyword evidence="3" id="KW-0067">ATP-binding</keyword>
<dbReference type="PANTHER" id="PTHR45772:SF9">
    <property type="entry name" value="CONSERVED COMPONENT OF ABC TRANSPORTER FOR NATURAL AMINO ACIDS"/>
    <property type="match status" value="1"/>
</dbReference>
<dbReference type="GO" id="GO:0005524">
    <property type="term" value="F:ATP binding"/>
    <property type="evidence" value="ECO:0007669"/>
    <property type="project" value="UniProtKB-KW"/>
</dbReference>
<proteinExistence type="predicted"/>
<dbReference type="InterPro" id="IPR027417">
    <property type="entry name" value="P-loop_NTPase"/>
</dbReference>
<dbReference type="Pfam" id="PF12399">
    <property type="entry name" value="BCA_ABC_TP_C"/>
    <property type="match status" value="1"/>
</dbReference>
<dbReference type="Pfam" id="PF00005">
    <property type="entry name" value="ABC_tran"/>
    <property type="match status" value="1"/>
</dbReference>
<dbReference type="CDD" id="cd03219">
    <property type="entry name" value="ABC_Mj1267_LivG_branched"/>
    <property type="match status" value="1"/>
</dbReference>
<evidence type="ECO:0000256" key="3">
    <source>
        <dbReference type="ARBA" id="ARBA00022840"/>
    </source>
</evidence>
<evidence type="ECO:0000313" key="5">
    <source>
        <dbReference type="EMBL" id="CAB4805793.1"/>
    </source>
</evidence>
<organism evidence="6">
    <name type="scientific">freshwater metagenome</name>
    <dbReference type="NCBI Taxonomy" id="449393"/>
    <lineage>
        <taxon>unclassified sequences</taxon>
        <taxon>metagenomes</taxon>
        <taxon>ecological metagenomes</taxon>
    </lineage>
</organism>
<dbReference type="AlphaFoldDB" id="A0A6J7G2W1"/>
<evidence type="ECO:0000256" key="2">
    <source>
        <dbReference type="ARBA" id="ARBA00022741"/>
    </source>
</evidence>
<evidence type="ECO:0000256" key="1">
    <source>
        <dbReference type="ARBA" id="ARBA00022448"/>
    </source>
</evidence>
<evidence type="ECO:0000313" key="6">
    <source>
        <dbReference type="EMBL" id="CAB4900954.1"/>
    </source>
</evidence>
<dbReference type="SUPFAM" id="SSF52540">
    <property type="entry name" value="P-loop containing nucleoside triphosphate hydrolases"/>
    <property type="match status" value="1"/>
</dbReference>
<dbReference type="SMART" id="SM00382">
    <property type="entry name" value="AAA"/>
    <property type="match status" value="1"/>
</dbReference>